<dbReference type="Gene3D" id="3.30.70.270">
    <property type="match status" value="1"/>
</dbReference>
<evidence type="ECO:0000259" key="6">
    <source>
        <dbReference type="PROSITE" id="PS50887"/>
    </source>
</evidence>
<protein>
    <submittedName>
        <fullName evidence="7">Diguanylate cyclase/phosphodiesterase with PAS/PAC sensor(S)</fullName>
    </submittedName>
</protein>
<dbReference type="STRING" id="338969.Rfer_4055"/>
<dbReference type="InterPro" id="IPR000014">
    <property type="entry name" value="PAS"/>
</dbReference>
<dbReference type="GO" id="GO:0006355">
    <property type="term" value="P:regulation of DNA-templated transcription"/>
    <property type="evidence" value="ECO:0007669"/>
    <property type="project" value="InterPro"/>
</dbReference>
<dbReference type="eggNOG" id="COG5001">
    <property type="taxonomic scope" value="Bacteria"/>
</dbReference>
<keyword evidence="1" id="KW-0812">Transmembrane</keyword>
<dbReference type="InterPro" id="IPR013767">
    <property type="entry name" value="PAS_fold"/>
</dbReference>
<dbReference type="InterPro" id="IPR000160">
    <property type="entry name" value="GGDEF_dom"/>
</dbReference>
<feature type="domain" description="PAC" evidence="3">
    <location>
        <begin position="446"/>
        <end position="498"/>
    </location>
</feature>
<evidence type="ECO:0000259" key="2">
    <source>
        <dbReference type="PROSITE" id="PS50112"/>
    </source>
</evidence>
<dbReference type="FunFam" id="3.20.20.450:FF:000001">
    <property type="entry name" value="Cyclic di-GMP phosphodiesterase yahA"/>
    <property type="match status" value="1"/>
</dbReference>
<dbReference type="Pfam" id="PF00563">
    <property type="entry name" value="EAL"/>
    <property type="match status" value="1"/>
</dbReference>
<dbReference type="SMART" id="SM00304">
    <property type="entry name" value="HAMP"/>
    <property type="match status" value="1"/>
</dbReference>
<gene>
    <name evidence="7" type="ordered locus">Rfer_4055</name>
</gene>
<dbReference type="SUPFAM" id="SSF55073">
    <property type="entry name" value="Nucleotide cyclase"/>
    <property type="match status" value="1"/>
</dbReference>
<dbReference type="SMART" id="SM00086">
    <property type="entry name" value="PAC"/>
    <property type="match status" value="2"/>
</dbReference>
<dbReference type="GO" id="GO:0007165">
    <property type="term" value="P:signal transduction"/>
    <property type="evidence" value="ECO:0007669"/>
    <property type="project" value="InterPro"/>
</dbReference>
<dbReference type="CDD" id="cd00130">
    <property type="entry name" value="PAS"/>
    <property type="match status" value="2"/>
</dbReference>
<dbReference type="EMBL" id="CP000267">
    <property type="protein sequence ID" value="ABD71753.1"/>
    <property type="molecule type" value="Genomic_DNA"/>
</dbReference>
<dbReference type="NCBIfam" id="TIGR00254">
    <property type="entry name" value="GGDEF"/>
    <property type="match status" value="1"/>
</dbReference>
<evidence type="ECO:0000313" key="7">
    <source>
        <dbReference type="EMBL" id="ABD71753.1"/>
    </source>
</evidence>
<dbReference type="Proteomes" id="UP000008332">
    <property type="component" value="Chromosome"/>
</dbReference>
<dbReference type="PROSITE" id="PS50887">
    <property type="entry name" value="GGDEF"/>
    <property type="match status" value="1"/>
</dbReference>
<dbReference type="Pfam" id="PF13426">
    <property type="entry name" value="PAS_9"/>
    <property type="match status" value="1"/>
</dbReference>
<dbReference type="CDD" id="cd18774">
    <property type="entry name" value="PDC2_HK_sensor"/>
    <property type="match status" value="1"/>
</dbReference>
<dbReference type="eggNOG" id="COG2202">
    <property type="taxonomic scope" value="Bacteria"/>
</dbReference>
<feature type="transmembrane region" description="Helical" evidence="1">
    <location>
        <begin position="301"/>
        <end position="320"/>
    </location>
</feature>
<dbReference type="InterPro" id="IPR052155">
    <property type="entry name" value="Biofilm_reg_signaling"/>
</dbReference>
<dbReference type="PANTHER" id="PTHR44757">
    <property type="entry name" value="DIGUANYLATE CYCLASE DGCP"/>
    <property type="match status" value="1"/>
</dbReference>
<dbReference type="PANTHER" id="PTHR44757:SF2">
    <property type="entry name" value="BIOFILM ARCHITECTURE MAINTENANCE PROTEIN MBAA"/>
    <property type="match status" value="1"/>
</dbReference>
<dbReference type="NCBIfam" id="TIGR00229">
    <property type="entry name" value="sensory_box"/>
    <property type="match status" value="2"/>
</dbReference>
<dbReference type="InterPro" id="IPR000700">
    <property type="entry name" value="PAS-assoc_C"/>
</dbReference>
<dbReference type="SMART" id="SM00267">
    <property type="entry name" value="GGDEF"/>
    <property type="match status" value="1"/>
</dbReference>
<dbReference type="PROSITE" id="PS50883">
    <property type="entry name" value="EAL"/>
    <property type="match status" value="1"/>
</dbReference>
<sequence>MTGSEGNSGIPATVSARQSLKTKVTLITLLVFVLSLWSLSYYASRMLRQDMERLLGEQQFATVSQVAAQLNQALQARVSALETVARAISPALLDKPQALQVFLEQQIILKTLFNAGVHVLGPDGGVLGLVPEASRVGADYFQNPTVQAALSEGKTSIGAPTHEVLLKQPVFPVITLIRDAGGRVIGALAGVTNLDQPSFLDMISQSRYGKTGGYVLIAAQQRRVLAATDKSRVMEVLPAPGGNPAIDRFLQGEEGSTVMRNPLGLEILASDKSLPAAGWVLAAVLPTAEAFAPVRAMQQRMLLATSLLTLLAGLVVWWTIKRQLAPLLATARRLAAMADEKQALRALPVTHPDEIGQVVKGFNRLLGTLGQREALLQQILDTSSVAIFLVDRQGRITKANQRMATLFGYPLHELQGMEYVALVHPAQRETGRKNMLALLDSALQSVDLERLYWRADQTEFWGHLTGQRFVDGNGEEQGLVGVIADITQRRQTEAELRIAAIAFESEQGMAITDPQGVMLRVNRAFSAITGYSAPEAVGQNPRLLSSGRHDAAFYAAMWDSLVREGAWQGEIWNRRKNGEVFPEWLTISAVKDPAGQATHYVATFTDLSTRKSAEDQIKSLAFYDTLTGLPNRRLLLDRLKQALASGARHRRQGALLYIDLDDFKTLNNTYGHDVGDQLLQEVAQRLSHYLRAGDTVARPGGDSFVVLLEALSTNSVEAATEAENTGEKIRLALSQPYQIADHAHRSTASIGVTLFDDRQQEGIDEPLKRAELAMYQAKTAGRNTLRFFDPQMQTAVMAMAALEADLREAVRSNQFLLYYQAQVSGERQVAGVEALVRWQHPVRGLVPPAEFIPLAEQTGLILPLGQWVLETACAQLAAWASQPERAHLTVAVNVSALQFHQADFVAQVLAALKRAGANPQRLKLELTESLLVHDAEDVIAKMITLKEQGVGFSLDDFGTGYSSLSYLKRLPLNQLKIDQGFVRDILHDANDAAIAKMVVALADTLGLSVIAEGVETEAQRDFLAAQGCHAYQGHLYSRALPIDAFEAFMRQV</sequence>
<feature type="domain" description="PAC" evidence="3">
    <location>
        <begin position="567"/>
        <end position="619"/>
    </location>
</feature>
<dbReference type="InterPro" id="IPR001610">
    <property type="entry name" value="PAC"/>
</dbReference>
<dbReference type="KEGG" id="rfr:Rfer_4055"/>
<dbReference type="PROSITE" id="PS50885">
    <property type="entry name" value="HAMP"/>
    <property type="match status" value="1"/>
</dbReference>
<dbReference type="Pfam" id="PF00990">
    <property type="entry name" value="GGDEF"/>
    <property type="match status" value="1"/>
</dbReference>
<dbReference type="InterPro" id="IPR035919">
    <property type="entry name" value="EAL_sf"/>
</dbReference>
<evidence type="ECO:0000259" key="4">
    <source>
        <dbReference type="PROSITE" id="PS50883"/>
    </source>
</evidence>
<dbReference type="CDD" id="cd01948">
    <property type="entry name" value="EAL"/>
    <property type="match status" value="1"/>
</dbReference>
<evidence type="ECO:0000259" key="3">
    <source>
        <dbReference type="PROSITE" id="PS50113"/>
    </source>
</evidence>
<dbReference type="Gene3D" id="3.30.450.20">
    <property type="entry name" value="PAS domain"/>
    <property type="match status" value="3"/>
</dbReference>
<reference evidence="8" key="1">
    <citation type="submission" date="2006-02" db="EMBL/GenBank/DDBJ databases">
        <title>Complete sequence of chromosome of Rhodoferax ferrireducens DSM 15236.</title>
        <authorList>
            <person name="Copeland A."/>
            <person name="Lucas S."/>
            <person name="Lapidus A."/>
            <person name="Barry K."/>
            <person name="Detter J.C."/>
            <person name="Glavina del Rio T."/>
            <person name="Hammon N."/>
            <person name="Israni S."/>
            <person name="Pitluck S."/>
            <person name="Brettin T."/>
            <person name="Bruce D."/>
            <person name="Han C."/>
            <person name="Tapia R."/>
            <person name="Gilna P."/>
            <person name="Kiss H."/>
            <person name="Schmutz J."/>
            <person name="Larimer F."/>
            <person name="Land M."/>
            <person name="Kyrpides N."/>
            <person name="Ivanova N."/>
            <person name="Richardson P."/>
        </authorList>
    </citation>
    <scope>NUCLEOTIDE SEQUENCE [LARGE SCALE GENOMIC DNA]</scope>
    <source>
        <strain evidence="8">ATCC BAA-621 / DSM 15236 / T118</strain>
    </source>
</reference>
<dbReference type="PROSITE" id="PS50113">
    <property type="entry name" value="PAC"/>
    <property type="match status" value="2"/>
</dbReference>
<dbReference type="InterPro" id="IPR003660">
    <property type="entry name" value="HAMP_dom"/>
</dbReference>
<name>Q21R50_ALBFT</name>
<dbReference type="Pfam" id="PF00672">
    <property type="entry name" value="HAMP"/>
    <property type="match status" value="1"/>
</dbReference>
<feature type="domain" description="PAS" evidence="2">
    <location>
        <begin position="372"/>
        <end position="442"/>
    </location>
</feature>
<dbReference type="SUPFAM" id="SSF141868">
    <property type="entry name" value="EAL domain-like"/>
    <property type="match status" value="1"/>
</dbReference>
<dbReference type="SMART" id="SM00091">
    <property type="entry name" value="PAS"/>
    <property type="match status" value="2"/>
</dbReference>
<dbReference type="AlphaFoldDB" id="Q21R50"/>
<dbReference type="Pfam" id="PF00989">
    <property type="entry name" value="PAS"/>
    <property type="match status" value="1"/>
</dbReference>
<evidence type="ECO:0000313" key="8">
    <source>
        <dbReference type="Proteomes" id="UP000008332"/>
    </source>
</evidence>
<evidence type="ECO:0000259" key="5">
    <source>
        <dbReference type="PROSITE" id="PS50885"/>
    </source>
</evidence>
<feature type="domain" description="GGDEF" evidence="6">
    <location>
        <begin position="651"/>
        <end position="790"/>
    </location>
</feature>
<keyword evidence="1" id="KW-1133">Transmembrane helix</keyword>
<feature type="domain" description="HAMP" evidence="5">
    <location>
        <begin position="321"/>
        <end position="374"/>
    </location>
</feature>
<feature type="domain" description="PAS" evidence="2">
    <location>
        <begin position="494"/>
        <end position="540"/>
    </location>
</feature>
<dbReference type="Gene3D" id="6.10.340.10">
    <property type="match status" value="1"/>
</dbReference>
<keyword evidence="1" id="KW-0472">Membrane</keyword>
<accession>Q21R50</accession>
<organism evidence="7 8">
    <name type="scientific">Albidiferax ferrireducens (strain ATCC BAA-621 / DSM 15236 / T118)</name>
    <name type="common">Rhodoferax ferrireducens</name>
    <dbReference type="NCBI Taxonomy" id="338969"/>
    <lineage>
        <taxon>Bacteria</taxon>
        <taxon>Pseudomonadati</taxon>
        <taxon>Pseudomonadota</taxon>
        <taxon>Betaproteobacteria</taxon>
        <taxon>Burkholderiales</taxon>
        <taxon>Comamonadaceae</taxon>
        <taxon>Rhodoferax</taxon>
    </lineage>
</organism>
<evidence type="ECO:0000256" key="1">
    <source>
        <dbReference type="SAM" id="Phobius"/>
    </source>
</evidence>
<dbReference type="InterPro" id="IPR029787">
    <property type="entry name" value="Nucleotide_cyclase"/>
</dbReference>
<dbReference type="OrthoDB" id="9813903at2"/>
<dbReference type="GO" id="GO:0016020">
    <property type="term" value="C:membrane"/>
    <property type="evidence" value="ECO:0007669"/>
    <property type="project" value="InterPro"/>
</dbReference>
<feature type="transmembrane region" description="Helical" evidence="1">
    <location>
        <begin position="24"/>
        <end position="43"/>
    </location>
</feature>
<dbReference type="InterPro" id="IPR001633">
    <property type="entry name" value="EAL_dom"/>
</dbReference>
<dbReference type="Gene3D" id="3.20.20.450">
    <property type="entry name" value="EAL domain"/>
    <property type="match status" value="1"/>
</dbReference>
<dbReference type="InterPro" id="IPR043128">
    <property type="entry name" value="Rev_trsase/Diguanyl_cyclase"/>
</dbReference>
<dbReference type="PROSITE" id="PS50112">
    <property type="entry name" value="PAS"/>
    <property type="match status" value="2"/>
</dbReference>
<proteinExistence type="predicted"/>
<feature type="domain" description="EAL" evidence="4">
    <location>
        <begin position="799"/>
        <end position="1052"/>
    </location>
</feature>
<dbReference type="CDD" id="cd01949">
    <property type="entry name" value="GGDEF"/>
    <property type="match status" value="1"/>
</dbReference>
<dbReference type="InterPro" id="IPR035965">
    <property type="entry name" value="PAS-like_dom_sf"/>
</dbReference>
<dbReference type="RefSeq" id="WP_011466315.1">
    <property type="nucleotide sequence ID" value="NC_007908.1"/>
</dbReference>
<dbReference type="SMART" id="SM00052">
    <property type="entry name" value="EAL"/>
    <property type="match status" value="1"/>
</dbReference>
<keyword evidence="8" id="KW-1185">Reference proteome</keyword>
<dbReference type="SUPFAM" id="SSF55785">
    <property type="entry name" value="PYP-like sensor domain (PAS domain)"/>
    <property type="match status" value="2"/>
</dbReference>
<dbReference type="HOGENOM" id="CLU_000445_70_44_4"/>